<evidence type="ECO:0000259" key="3">
    <source>
        <dbReference type="Pfam" id="PF08385"/>
    </source>
</evidence>
<organism evidence="4 5">
    <name type="scientific">Favolaschia claudopus</name>
    <dbReference type="NCBI Taxonomy" id="2862362"/>
    <lineage>
        <taxon>Eukaryota</taxon>
        <taxon>Fungi</taxon>
        <taxon>Dikarya</taxon>
        <taxon>Basidiomycota</taxon>
        <taxon>Agaricomycotina</taxon>
        <taxon>Agaricomycetes</taxon>
        <taxon>Agaricomycetidae</taxon>
        <taxon>Agaricales</taxon>
        <taxon>Marasmiineae</taxon>
        <taxon>Mycenaceae</taxon>
        <taxon>Favolaschia</taxon>
    </lineage>
</organism>
<dbReference type="InterPro" id="IPR026983">
    <property type="entry name" value="DHC"/>
</dbReference>
<sequence length="1188" mass="135678">MDPPPTPLVNGNGNGLEHQPQPPVVPFDAEVFRVYLRQLLPPVIACSSGDVEGLFDDTFDDRVAKFASEPGAVLYVVKSRYSADDATEEEQESYEYTLTSQLSYHSSHVTTLALIKRSPTIDPSAPLATQLHFLNSFGGDETPYESLHAVVSYGVKPWFEAFASSRGAGRDSGGRDTGDSKMGIPMTKKKFAELELSLLHLQQNVEIPETHLVIHPNIQRAVEQAKAAGSRPSINDLPAKLLNDSTFLNSLHANVNSWIKSIQAVTKLTRDVTSGTASQEINFWLSLERELEDIEMQLRTDEVNMVMDCLRNAKRFRATVSFIADTGLKDATDLVHKYNQLMKDFPLNELLSATDLTKIQESITLIFGHINRRLRLSPYPIRRALPLVEAISRDFNDQLLRILTSHRLPYTPYETFDRLLGQVTAIFRTWDDLMKEFTNVAREVTRRRSEKFIPIKVANAHAKLQERCQYLKDWRSKHEQLALMTGPARSGGTGGVLDIGGMDMEEEVKEAYEIVKRIDVLDVSVEGTEIWVAAENAYNERVVRVENQIIARLRDRLGTARNANEMFRVFSKFNALFVRPKIRGAIQEYQTQLIDSVKEDIKHLHDKFKTRFRDSEASHMSQMRDLPAITSAIIWARQIERQLLTYMKRVEDVLGKGWELYAEGQKLQSESSAFRKKLDTRPVYDAWLHDINRRNMGVDGRLFEIIRPRGTGSAAGVYQLAVNFDPQIITLFKEVRNLLWLGFQVPHAITNMAKDAKRVYPHAVSLMETVRTYGQTLELVEENKGIEWLVAEYRNDSQRMIGKGMDIKWDHFVNQYDTSVRYVSSADGRDNRHIQFVRQFASVISVLQDKTNNVIDLYKDILRAVEDLATCSYTTEAFSELLGKVQAAIDRLNLEGYANLEQWVAELDRRIEGILLQRLQQIVAVWGEQFDRPADDGDTGASVRPALRDITNKRRGADKRGVKEEKFMEANMTLKPVVHEIRIQNQVIFLDPPIEYARANWIRQLHDWLGVVCRLRRIQSSRYEIGLQMQGTNAETNYTALLTQLPEAVLQRPFALIELKVEQLTEYVGKWLQFQSLWDLEAEYVFNRLGDSLGHWQQLLTEIKKTRSTFDTSDTQKHFGVCVIDYEQVQAKVNAKYDSWQRDILSRFGVKLGNAMKEMHASILKARHELEHHSIEGLTAGGGGGRRY</sequence>
<comment type="similarity">
    <text evidence="1">Belongs to the dynein heavy chain family.</text>
</comment>
<evidence type="ECO:0000313" key="5">
    <source>
        <dbReference type="Proteomes" id="UP001362999"/>
    </source>
</evidence>
<dbReference type="InterPro" id="IPR013594">
    <property type="entry name" value="Dynein_heavy_tail"/>
</dbReference>
<keyword evidence="5" id="KW-1185">Reference proteome</keyword>
<dbReference type="GO" id="GO:0005858">
    <property type="term" value="C:axonemal dynein complex"/>
    <property type="evidence" value="ECO:0007669"/>
    <property type="project" value="TreeGrafter"/>
</dbReference>
<dbReference type="GO" id="GO:0007018">
    <property type="term" value="P:microtubule-based movement"/>
    <property type="evidence" value="ECO:0007669"/>
    <property type="project" value="InterPro"/>
</dbReference>
<dbReference type="GO" id="GO:0045505">
    <property type="term" value="F:dynein intermediate chain binding"/>
    <property type="evidence" value="ECO:0007669"/>
    <property type="project" value="InterPro"/>
</dbReference>
<dbReference type="PANTHER" id="PTHR46532:SF4">
    <property type="entry name" value="AAA+ ATPASE DOMAIN-CONTAINING PROTEIN"/>
    <property type="match status" value="1"/>
</dbReference>
<name>A0AAW0D9K6_9AGAR</name>
<protein>
    <submittedName>
        <fullName evidence="4">Dynein heavy chain, N-terminal region 1-domain-containing protein</fullName>
    </submittedName>
</protein>
<gene>
    <name evidence="4" type="ORF">R3P38DRAFT_2867074</name>
</gene>
<comment type="caution">
    <text evidence="4">The sequence shown here is derived from an EMBL/GenBank/DDBJ whole genome shotgun (WGS) entry which is preliminary data.</text>
</comment>
<accession>A0AAW0D9K6</accession>
<evidence type="ECO:0000256" key="1">
    <source>
        <dbReference type="ARBA" id="ARBA00008887"/>
    </source>
</evidence>
<evidence type="ECO:0000256" key="2">
    <source>
        <dbReference type="SAM" id="MobiDB-lite"/>
    </source>
</evidence>
<dbReference type="Pfam" id="PF08385">
    <property type="entry name" value="DHC_N1"/>
    <property type="match status" value="1"/>
</dbReference>
<dbReference type="GO" id="GO:0051959">
    <property type="term" value="F:dynein light intermediate chain binding"/>
    <property type="evidence" value="ECO:0007669"/>
    <property type="project" value="InterPro"/>
</dbReference>
<dbReference type="EMBL" id="JAWWNJ010000009">
    <property type="protein sequence ID" value="KAK7048044.1"/>
    <property type="molecule type" value="Genomic_DNA"/>
</dbReference>
<dbReference type="AlphaFoldDB" id="A0AAW0D9K6"/>
<dbReference type="Proteomes" id="UP001362999">
    <property type="component" value="Unassembled WGS sequence"/>
</dbReference>
<feature type="region of interest" description="Disordered" evidence="2">
    <location>
        <begin position="1"/>
        <end position="22"/>
    </location>
</feature>
<proteinExistence type="inferred from homology"/>
<evidence type="ECO:0000313" key="4">
    <source>
        <dbReference type="EMBL" id="KAK7048044.1"/>
    </source>
</evidence>
<reference evidence="4 5" key="1">
    <citation type="journal article" date="2024" name="J Genomics">
        <title>Draft genome sequencing and assembly of Favolaschia claudopus CIRM-BRFM 2984 isolated from oak limbs.</title>
        <authorList>
            <person name="Navarro D."/>
            <person name="Drula E."/>
            <person name="Chaduli D."/>
            <person name="Cazenave R."/>
            <person name="Ahrendt S."/>
            <person name="Wang J."/>
            <person name="Lipzen A."/>
            <person name="Daum C."/>
            <person name="Barry K."/>
            <person name="Grigoriev I.V."/>
            <person name="Favel A."/>
            <person name="Rosso M.N."/>
            <person name="Martin F."/>
        </authorList>
    </citation>
    <scope>NUCLEOTIDE SEQUENCE [LARGE SCALE GENOMIC DNA]</scope>
    <source>
        <strain evidence="4 5">CIRM-BRFM 2984</strain>
    </source>
</reference>
<feature type="domain" description="Dynein heavy chain tail" evidence="3">
    <location>
        <begin position="248"/>
        <end position="816"/>
    </location>
</feature>
<dbReference type="PANTHER" id="PTHR46532">
    <property type="entry name" value="MALE FERTILITY FACTOR KL5"/>
    <property type="match status" value="1"/>
</dbReference>